<dbReference type="SUPFAM" id="SSF51419">
    <property type="entry name" value="PLP-binding barrel"/>
    <property type="match status" value="1"/>
</dbReference>
<organism evidence="6 7">
    <name type="scientific">Nocardia jinanensis</name>
    <dbReference type="NCBI Taxonomy" id="382504"/>
    <lineage>
        <taxon>Bacteria</taxon>
        <taxon>Bacillati</taxon>
        <taxon>Actinomycetota</taxon>
        <taxon>Actinomycetes</taxon>
        <taxon>Mycobacteriales</taxon>
        <taxon>Nocardiaceae</taxon>
        <taxon>Nocardia</taxon>
    </lineage>
</organism>
<dbReference type="HAMAP" id="MF_02087">
    <property type="entry name" value="PLP_homeostasis"/>
    <property type="match status" value="1"/>
</dbReference>
<dbReference type="GO" id="GO:0030170">
    <property type="term" value="F:pyridoxal phosphate binding"/>
    <property type="evidence" value="ECO:0007669"/>
    <property type="project" value="UniProtKB-UniRule"/>
</dbReference>
<dbReference type="EMBL" id="BMMH01000003">
    <property type="protein sequence ID" value="GGL04335.1"/>
    <property type="molecule type" value="Genomic_DNA"/>
</dbReference>
<dbReference type="NCBIfam" id="TIGR00044">
    <property type="entry name" value="YggS family pyridoxal phosphate-dependent enzyme"/>
    <property type="match status" value="1"/>
</dbReference>
<gene>
    <name evidence="6" type="ORF">GCM10011588_18660</name>
</gene>
<feature type="domain" description="Alanine racemase N-terminal" evidence="5">
    <location>
        <begin position="106"/>
        <end position="308"/>
    </location>
</feature>
<evidence type="ECO:0000259" key="5">
    <source>
        <dbReference type="Pfam" id="PF01168"/>
    </source>
</evidence>
<dbReference type="InterPro" id="IPR001608">
    <property type="entry name" value="Ala_racemase_N"/>
</dbReference>
<accession>A0A917REY3</accession>
<dbReference type="Pfam" id="PF01168">
    <property type="entry name" value="Ala_racemase_N"/>
    <property type="match status" value="1"/>
</dbReference>
<evidence type="ECO:0000313" key="7">
    <source>
        <dbReference type="Proteomes" id="UP000638263"/>
    </source>
</evidence>
<evidence type="ECO:0000256" key="2">
    <source>
        <dbReference type="HAMAP-Rule" id="MF_02087"/>
    </source>
</evidence>
<comment type="similarity">
    <text evidence="2 3">Belongs to the pyridoxal phosphate-binding protein YggS/PROSC family.</text>
</comment>
<reference evidence="6" key="2">
    <citation type="submission" date="2020-09" db="EMBL/GenBank/DDBJ databases">
        <authorList>
            <person name="Sun Q."/>
            <person name="Zhou Y."/>
        </authorList>
    </citation>
    <scope>NUCLEOTIDE SEQUENCE</scope>
    <source>
        <strain evidence="6">CGMCC 4.3508</strain>
    </source>
</reference>
<sequence length="312" mass="32339">MRVANSRKVFDARPVIGSGRGETDDGPETTADRRAAVSGPRSGDRIGAESVPGSADFGANGASAVPDTGDAEAGNDSRAVELAAGLDRVLARIDAACAAAGRDPGDVRLLPVTKYFPASDIAALYRLGRRDFGENRPQEAGAKAAELSDLGVRWHLVGQLQRNKARQVARWAYAVHSVDSERLATALATATAAALDSGERDTPLEVLIQVSLDADPTRGGVEPGAVPALADHIAESTELRLAGIMAIPPRTADPDAEFARLAEVCTRLRTGHPGATELSAGMSNDLERAIAHGSTCVRVGTALLGARPITSA</sequence>
<evidence type="ECO:0000256" key="4">
    <source>
        <dbReference type="SAM" id="MobiDB-lite"/>
    </source>
</evidence>
<dbReference type="Gene3D" id="3.20.20.10">
    <property type="entry name" value="Alanine racemase"/>
    <property type="match status" value="1"/>
</dbReference>
<comment type="function">
    <text evidence="2">Pyridoxal 5'-phosphate (PLP)-binding protein, which is involved in PLP homeostasis.</text>
</comment>
<name>A0A917REY3_9NOCA</name>
<dbReference type="PANTHER" id="PTHR10146:SF14">
    <property type="entry name" value="PYRIDOXAL PHOSPHATE HOMEOSTASIS PROTEIN"/>
    <property type="match status" value="1"/>
</dbReference>
<evidence type="ECO:0000313" key="6">
    <source>
        <dbReference type="EMBL" id="GGL04335.1"/>
    </source>
</evidence>
<dbReference type="AlphaFoldDB" id="A0A917REY3"/>
<dbReference type="InterPro" id="IPR011078">
    <property type="entry name" value="PyrdxlP_homeostasis"/>
</dbReference>
<evidence type="ECO:0000256" key="3">
    <source>
        <dbReference type="RuleBase" id="RU004514"/>
    </source>
</evidence>
<dbReference type="Proteomes" id="UP000638263">
    <property type="component" value="Unassembled WGS sequence"/>
</dbReference>
<dbReference type="InterPro" id="IPR029066">
    <property type="entry name" value="PLP-binding_barrel"/>
</dbReference>
<keyword evidence="1 2" id="KW-0663">Pyridoxal phosphate</keyword>
<feature type="modified residue" description="N6-(pyridoxal phosphate)lysine" evidence="2">
    <location>
        <position position="114"/>
    </location>
</feature>
<dbReference type="PANTHER" id="PTHR10146">
    <property type="entry name" value="PROLINE SYNTHETASE CO-TRANSCRIBED BACTERIAL HOMOLOG PROTEIN"/>
    <property type="match status" value="1"/>
</dbReference>
<proteinExistence type="inferred from homology"/>
<feature type="region of interest" description="Disordered" evidence="4">
    <location>
        <begin position="1"/>
        <end position="74"/>
    </location>
</feature>
<evidence type="ECO:0000256" key="1">
    <source>
        <dbReference type="ARBA" id="ARBA00022898"/>
    </source>
</evidence>
<reference evidence="6" key="1">
    <citation type="journal article" date="2014" name="Int. J. Syst. Evol. Microbiol.">
        <title>Complete genome sequence of Corynebacterium casei LMG S-19264T (=DSM 44701T), isolated from a smear-ripened cheese.</title>
        <authorList>
            <consortium name="US DOE Joint Genome Institute (JGI-PGF)"/>
            <person name="Walter F."/>
            <person name="Albersmeier A."/>
            <person name="Kalinowski J."/>
            <person name="Ruckert C."/>
        </authorList>
    </citation>
    <scope>NUCLEOTIDE SEQUENCE</scope>
    <source>
        <strain evidence="6">CGMCC 4.3508</strain>
    </source>
</reference>
<protein>
    <recommendedName>
        <fullName evidence="2">Pyridoxal phosphate homeostasis protein</fullName>
        <shortName evidence="2">PLP homeostasis protein</shortName>
    </recommendedName>
</protein>
<comment type="caution">
    <text evidence="6">The sequence shown here is derived from an EMBL/GenBank/DDBJ whole genome shotgun (WGS) entry which is preliminary data.</text>
</comment>
<keyword evidence="7" id="KW-1185">Reference proteome</keyword>
<dbReference type="CDD" id="cd00635">
    <property type="entry name" value="PLPDE_III_YBL036c_like"/>
    <property type="match status" value="1"/>
</dbReference>